<dbReference type="Pfam" id="PF24685">
    <property type="entry name" value="OB_RRP5_4th"/>
    <property type="match status" value="1"/>
</dbReference>
<evidence type="ECO:0000256" key="2">
    <source>
        <dbReference type="ARBA" id="ARBA00022737"/>
    </source>
</evidence>
<dbReference type="GO" id="GO:0006364">
    <property type="term" value="P:rRNA processing"/>
    <property type="evidence" value="ECO:0007669"/>
    <property type="project" value="InterPro"/>
</dbReference>
<dbReference type="SMART" id="SM00316">
    <property type="entry name" value="S1"/>
    <property type="match status" value="3"/>
</dbReference>
<evidence type="ECO:0000256" key="4">
    <source>
        <dbReference type="SAM" id="MobiDB-lite"/>
    </source>
</evidence>
<feature type="non-terminal residue" evidence="6">
    <location>
        <position position="570"/>
    </location>
</feature>
<dbReference type="GO" id="GO:0003723">
    <property type="term" value="F:RNA binding"/>
    <property type="evidence" value="ECO:0007669"/>
    <property type="project" value="TreeGrafter"/>
</dbReference>
<feature type="domain" description="S1 motif" evidence="5">
    <location>
        <begin position="236"/>
        <end position="310"/>
    </location>
</feature>
<proteinExistence type="predicted"/>
<comment type="subcellular location">
    <subcellularLocation>
        <location evidence="1">Nucleus</location>
    </subcellularLocation>
</comment>
<dbReference type="InterPro" id="IPR003029">
    <property type="entry name" value="S1_domain"/>
</dbReference>
<evidence type="ECO:0000313" key="6">
    <source>
        <dbReference type="EMBL" id="PIA19482.1"/>
    </source>
</evidence>
<reference evidence="6 7" key="1">
    <citation type="journal article" date="2015" name="Genome Biol. Evol.">
        <title>Phylogenomic analyses indicate that early fungi evolved digesting cell walls of algal ancestors of land plants.</title>
        <authorList>
            <person name="Chang Y."/>
            <person name="Wang S."/>
            <person name="Sekimoto S."/>
            <person name="Aerts A.L."/>
            <person name="Choi C."/>
            <person name="Clum A."/>
            <person name="LaButti K.M."/>
            <person name="Lindquist E.A."/>
            <person name="Yee Ngan C."/>
            <person name="Ohm R.A."/>
            <person name="Salamov A.A."/>
            <person name="Grigoriev I.V."/>
            <person name="Spatafora J.W."/>
            <person name="Berbee M.L."/>
        </authorList>
    </citation>
    <scope>NUCLEOTIDE SEQUENCE [LARGE SCALE GENOMIC DNA]</scope>
    <source>
        <strain evidence="6 7">NRRL 1564</strain>
    </source>
</reference>
<dbReference type="SUPFAM" id="SSF50249">
    <property type="entry name" value="Nucleic acid-binding proteins"/>
    <property type="match status" value="2"/>
</dbReference>
<dbReference type="PANTHER" id="PTHR23270">
    <property type="entry name" value="PROGRAMMED CELL DEATH PROTEIN 11 PRE-RRNA PROCESSING PROTEIN RRP5"/>
    <property type="match status" value="1"/>
</dbReference>
<dbReference type="EMBL" id="KZ303486">
    <property type="protein sequence ID" value="PIA19482.1"/>
    <property type="molecule type" value="Genomic_DNA"/>
</dbReference>
<dbReference type="Proteomes" id="UP000242474">
    <property type="component" value="Unassembled WGS sequence"/>
</dbReference>
<evidence type="ECO:0000259" key="5">
    <source>
        <dbReference type="PROSITE" id="PS50126"/>
    </source>
</evidence>
<feature type="domain" description="S1 motif" evidence="5">
    <location>
        <begin position="459"/>
        <end position="537"/>
    </location>
</feature>
<dbReference type="InterPro" id="IPR048059">
    <property type="entry name" value="Rrp5_S1_rpt_hs1_sc1"/>
</dbReference>
<evidence type="ECO:0000256" key="3">
    <source>
        <dbReference type="ARBA" id="ARBA00023242"/>
    </source>
</evidence>
<keyword evidence="7" id="KW-1185">Reference proteome</keyword>
<organism evidence="6 7">
    <name type="scientific">Coemansia reversa (strain ATCC 12441 / NRRL 1564)</name>
    <dbReference type="NCBI Taxonomy" id="763665"/>
    <lineage>
        <taxon>Eukaryota</taxon>
        <taxon>Fungi</taxon>
        <taxon>Fungi incertae sedis</taxon>
        <taxon>Zoopagomycota</taxon>
        <taxon>Kickxellomycotina</taxon>
        <taxon>Kickxellomycetes</taxon>
        <taxon>Kickxellales</taxon>
        <taxon>Kickxellaceae</taxon>
        <taxon>Coemansia</taxon>
    </lineage>
</organism>
<dbReference type="InterPro" id="IPR012340">
    <property type="entry name" value="NA-bd_OB-fold"/>
</dbReference>
<dbReference type="PANTHER" id="PTHR23270:SF10">
    <property type="entry name" value="PROTEIN RRP5 HOMOLOG"/>
    <property type="match status" value="1"/>
</dbReference>
<gene>
    <name evidence="6" type="ORF">COEREDRAFT_78830</name>
</gene>
<evidence type="ECO:0000313" key="7">
    <source>
        <dbReference type="Proteomes" id="UP000242474"/>
    </source>
</evidence>
<evidence type="ECO:0000256" key="1">
    <source>
        <dbReference type="ARBA" id="ARBA00004123"/>
    </source>
</evidence>
<dbReference type="OrthoDB" id="412781at2759"/>
<feature type="region of interest" description="Disordered" evidence="4">
    <location>
        <begin position="58"/>
        <end position="80"/>
    </location>
</feature>
<sequence>MAGKRDKPTKKGAKVKTKDTKQAASPSDFPRGGANGLTPLEFREIARQAEHEVLFSDGVTGSQTDTKTRPKKLKSADAGFAGTDDRTTDTTLADGERLCQVESLSIKKLTKGALVFGIVSAIYELELRVSLPNGLVGFVPITSVSPELTALVEKAAEAAEDSDSMDVDTDSDSTQDDALDLSLRFFIGQFVKCAVVDTVNGKSGAAGKKGKAARVELTLVPAEINSRIDRDDICEGLIITSSVKSVEDRGYVLNTGIPGAEIAAFLPVNDAQAWIDRWTLNSDELKPGQLVEAAVTGVSEDRRSLRLSIDPMVVSQATAKETHKTMASVQPGQLVSATIMKVWDRGLSLRFMGFYDCCADLNGIGLLDARDKADIGLKYPLGSTIQVRVIYVSLTAAAKVITVSVLPHVLAFNPRPGLTGYETPAAARLASSSKFSNDNVDRDVDDTMADKHMWPIPYGTILDDCMVAGTVGSIGLALQLSTTDSVTAFVLATQLVNEDQPKPTLHKQSGQFHIGTRHRARVIGYDAIDAIVRVSLRPSVVDEQLFTISDARPGAVVSGTVVKFRENGVE</sequence>
<dbReference type="AlphaFoldDB" id="A0A2G5BKI3"/>
<dbReference type="InterPro" id="IPR057301">
    <property type="entry name" value="Rrp5_OB_4th"/>
</dbReference>
<dbReference type="STRING" id="763665.A0A2G5BKI3"/>
<protein>
    <recommendedName>
        <fullName evidence="5">S1 motif domain-containing protein</fullName>
    </recommendedName>
</protein>
<dbReference type="PROSITE" id="PS50126">
    <property type="entry name" value="S1"/>
    <property type="match status" value="3"/>
</dbReference>
<feature type="domain" description="S1 motif" evidence="5">
    <location>
        <begin position="112"/>
        <end position="184"/>
    </location>
</feature>
<dbReference type="Gene3D" id="2.40.50.140">
    <property type="entry name" value="Nucleic acid-binding proteins"/>
    <property type="match status" value="2"/>
</dbReference>
<accession>A0A2G5BKI3</accession>
<keyword evidence="2" id="KW-0677">Repeat</keyword>
<dbReference type="GO" id="GO:0032040">
    <property type="term" value="C:small-subunit processome"/>
    <property type="evidence" value="ECO:0007669"/>
    <property type="project" value="TreeGrafter"/>
</dbReference>
<feature type="region of interest" description="Disordered" evidence="4">
    <location>
        <begin position="1"/>
        <end position="37"/>
    </location>
</feature>
<dbReference type="InterPro" id="IPR045209">
    <property type="entry name" value="Rrp5"/>
</dbReference>
<dbReference type="CDD" id="cd05693">
    <property type="entry name" value="S1_Rrp5_repeat_hs1_sc1"/>
    <property type="match status" value="1"/>
</dbReference>
<keyword evidence="3" id="KW-0539">Nucleus</keyword>
<name>A0A2G5BKI3_COERN</name>